<name>A0A5J4SRX9_9ZZZZ</name>
<accession>A0A5J4SRX9</accession>
<sequence length="46" mass="5368">MGQVKACRNPTAGFTLQSSLTQRRENYLNSWVVMQKVCFLFIHIHN</sequence>
<gene>
    <name evidence="1" type="ORF">EZS27_004547</name>
</gene>
<protein>
    <submittedName>
        <fullName evidence="1">Uncharacterized protein</fullName>
    </submittedName>
</protein>
<proteinExistence type="predicted"/>
<organism evidence="1">
    <name type="scientific">termite gut metagenome</name>
    <dbReference type="NCBI Taxonomy" id="433724"/>
    <lineage>
        <taxon>unclassified sequences</taxon>
        <taxon>metagenomes</taxon>
        <taxon>organismal metagenomes</taxon>
    </lineage>
</organism>
<reference evidence="1" key="1">
    <citation type="submission" date="2019-03" db="EMBL/GenBank/DDBJ databases">
        <title>Single cell metagenomics reveals metabolic interactions within the superorganism composed of flagellate Streblomastix strix and complex community of Bacteroidetes bacteria on its surface.</title>
        <authorList>
            <person name="Treitli S.C."/>
            <person name="Kolisko M."/>
            <person name="Husnik F."/>
            <person name="Keeling P."/>
            <person name="Hampl V."/>
        </authorList>
    </citation>
    <scope>NUCLEOTIDE SEQUENCE</scope>
    <source>
        <strain evidence="1">STM</strain>
    </source>
</reference>
<comment type="caution">
    <text evidence="1">The sequence shown here is derived from an EMBL/GenBank/DDBJ whole genome shotgun (WGS) entry which is preliminary data.</text>
</comment>
<dbReference type="AlphaFoldDB" id="A0A5J4SRX9"/>
<evidence type="ECO:0000313" key="1">
    <source>
        <dbReference type="EMBL" id="KAA6348010.1"/>
    </source>
</evidence>
<dbReference type="EMBL" id="SNRY01000079">
    <property type="protein sequence ID" value="KAA6348010.1"/>
    <property type="molecule type" value="Genomic_DNA"/>
</dbReference>